<dbReference type="PROSITE" id="PS51898">
    <property type="entry name" value="TYR_RECOMBINASE"/>
    <property type="match status" value="1"/>
</dbReference>
<gene>
    <name evidence="3" type="ORF">NDI37_26725</name>
</gene>
<dbReference type="SUPFAM" id="SSF56349">
    <property type="entry name" value="DNA breaking-rejoining enzymes"/>
    <property type="match status" value="1"/>
</dbReference>
<evidence type="ECO:0000313" key="3">
    <source>
        <dbReference type="EMBL" id="MEP0868037.1"/>
    </source>
</evidence>
<name>A0ABV0JX58_9CYAN</name>
<dbReference type="RefSeq" id="WP_190417073.1">
    <property type="nucleotide sequence ID" value="NZ_JAMPKK010000105.1"/>
</dbReference>
<dbReference type="Gene3D" id="1.10.443.10">
    <property type="entry name" value="Intergrase catalytic core"/>
    <property type="match status" value="1"/>
</dbReference>
<protein>
    <submittedName>
        <fullName evidence="3">Tyrosine-type recombinase/integrase</fullName>
    </submittedName>
</protein>
<dbReference type="InterPro" id="IPR002104">
    <property type="entry name" value="Integrase_catalytic"/>
</dbReference>
<dbReference type="InterPro" id="IPR013762">
    <property type="entry name" value="Integrase-like_cat_sf"/>
</dbReference>
<reference evidence="3 4" key="1">
    <citation type="submission" date="2022-04" db="EMBL/GenBank/DDBJ databases">
        <title>Positive selection, recombination, and allopatry shape intraspecific diversity of widespread and dominant cyanobacteria.</title>
        <authorList>
            <person name="Wei J."/>
            <person name="Shu W."/>
            <person name="Hu C."/>
        </authorList>
    </citation>
    <scope>NUCLEOTIDE SEQUENCE [LARGE SCALE GENOMIC DNA]</scope>
    <source>
        <strain evidence="3 4">GB2-A5</strain>
    </source>
</reference>
<dbReference type="Proteomes" id="UP001442494">
    <property type="component" value="Unassembled WGS sequence"/>
</dbReference>
<accession>A0ABV0JX58</accession>
<sequence length="165" mass="19270">MRTQPAPPIKEAKPDNERDYLTPDEMERLLAAAKKIGRYPHRDFTLLLLMYRHGLRVGEAVNLQWKDVNFTTKHLYVRRLKKGAPSNQPLYGDEVRALRQLQREYPDSPWLFNSERKAPLTTRTVRDILNRAADQAELGYSIHPHMIRHSTGFYLAAKGYDTRKI</sequence>
<evidence type="ECO:0000259" key="2">
    <source>
        <dbReference type="PROSITE" id="PS51898"/>
    </source>
</evidence>
<feature type="domain" description="Tyr recombinase" evidence="2">
    <location>
        <begin position="16"/>
        <end position="165"/>
    </location>
</feature>
<dbReference type="InterPro" id="IPR050090">
    <property type="entry name" value="Tyrosine_recombinase_XerCD"/>
</dbReference>
<dbReference type="EMBL" id="JAMPKK010000105">
    <property type="protein sequence ID" value="MEP0868037.1"/>
    <property type="molecule type" value="Genomic_DNA"/>
</dbReference>
<keyword evidence="1" id="KW-0233">DNA recombination</keyword>
<dbReference type="Pfam" id="PF00589">
    <property type="entry name" value="Phage_integrase"/>
    <property type="match status" value="1"/>
</dbReference>
<dbReference type="PANTHER" id="PTHR30349">
    <property type="entry name" value="PHAGE INTEGRASE-RELATED"/>
    <property type="match status" value="1"/>
</dbReference>
<comment type="caution">
    <text evidence="3">The sequence shown here is derived from an EMBL/GenBank/DDBJ whole genome shotgun (WGS) entry which is preliminary data.</text>
</comment>
<keyword evidence="4" id="KW-1185">Reference proteome</keyword>
<organism evidence="3 4">
    <name type="scientific">Funiculus sociatus GB2-A5</name>
    <dbReference type="NCBI Taxonomy" id="2933946"/>
    <lineage>
        <taxon>Bacteria</taxon>
        <taxon>Bacillati</taxon>
        <taxon>Cyanobacteriota</taxon>
        <taxon>Cyanophyceae</taxon>
        <taxon>Coleofasciculales</taxon>
        <taxon>Coleofasciculaceae</taxon>
        <taxon>Funiculus</taxon>
    </lineage>
</organism>
<evidence type="ECO:0000256" key="1">
    <source>
        <dbReference type="ARBA" id="ARBA00023172"/>
    </source>
</evidence>
<evidence type="ECO:0000313" key="4">
    <source>
        <dbReference type="Proteomes" id="UP001442494"/>
    </source>
</evidence>
<proteinExistence type="predicted"/>
<dbReference type="InterPro" id="IPR011010">
    <property type="entry name" value="DNA_brk_join_enz"/>
</dbReference>